<dbReference type="SUPFAM" id="SSF51735">
    <property type="entry name" value="NAD(P)-binding Rossmann-fold domains"/>
    <property type="match status" value="1"/>
</dbReference>
<evidence type="ECO:0000313" key="4">
    <source>
        <dbReference type="Proteomes" id="UP000198929"/>
    </source>
</evidence>
<reference evidence="4" key="1">
    <citation type="submission" date="2016-10" db="EMBL/GenBank/DDBJ databases">
        <authorList>
            <person name="Varghese N."/>
            <person name="Submissions S."/>
        </authorList>
    </citation>
    <scope>NUCLEOTIDE SEQUENCE [LARGE SCALE GENOMIC DNA]</scope>
    <source>
        <strain evidence="4">DSM 20524</strain>
    </source>
</reference>
<dbReference type="Pfam" id="PF00106">
    <property type="entry name" value="adh_short"/>
    <property type="match status" value="1"/>
</dbReference>
<evidence type="ECO:0000256" key="1">
    <source>
        <dbReference type="ARBA" id="ARBA00006484"/>
    </source>
</evidence>
<dbReference type="InterPro" id="IPR020904">
    <property type="entry name" value="Sc_DH/Rdtase_CS"/>
</dbReference>
<dbReference type="PANTHER" id="PTHR43669:SF6">
    <property type="entry name" value="DECAPRENYLPHOSPHORYL-2-KETO-BETA-D-ERYTHRO-PENTOSE REDUCTASE"/>
    <property type="match status" value="1"/>
</dbReference>
<dbReference type="NCBIfam" id="NF005912">
    <property type="entry name" value="PRK07904.1"/>
    <property type="match status" value="1"/>
</dbReference>
<dbReference type="PANTHER" id="PTHR43669">
    <property type="entry name" value="5-KETO-D-GLUCONATE 5-REDUCTASE"/>
    <property type="match status" value="1"/>
</dbReference>
<keyword evidence="2" id="KW-0560">Oxidoreductase</keyword>
<keyword evidence="4" id="KW-1185">Reference proteome</keyword>
<organism evidence="3 4">
    <name type="scientific">Corynebacterium cystitidis DSM 20524</name>
    <dbReference type="NCBI Taxonomy" id="1121357"/>
    <lineage>
        <taxon>Bacteria</taxon>
        <taxon>Bacillati</taxon>
        <taxon>Actinomycetota</taxon>
        <taxon>Actinomycetes</taxon>
        <taxon>Mycobacteriales</taxon>
        <taxon>Corynebacteriaceae</taxon>
        <taxon>Corynebacterium</taxon>
    </lineage>
</organism>
<gene>
    <name evidence="3" type="ORF">SAMN05661109_01652</name>
</gene>
<sequence length="255" mass="27129">MLNAVGQAQHILLLGGTSEIGLGIVEEFVSRGGNPTVTLAARKESPRIDDARAQIEAAGAGAVNVIDFDATAFDTHPAVIDEAFSHGDIDVAIVAFGSLGDQEQLWQDQQAAVDSAQLNYTAPVSVGVLLGQKFKAQGHGTIVAMSSVAGMRVRRSNFVYGASKAGVDGFYTQLGEALRDFGVNVLVVRPGQVRTKMTADIEKEAPLTVNVDDVAKETVEAVLKKESHLFVHKAFGPVSFVLQHIPAPIMRRLNL</sequence>
<comment type="similarity">
    <text evidence="1">Belongs to the short-chain dehydrogenases/reductases (SDR) family.</text>
</comment>
<dbReference type="InterPro" id="IPR002347">
    <property type="entry name" value="SDR_fam"/>
</dbReference>
<dbReference type="Proteomes" id="UP000198929">
    <property type="component" value="Unassembled WGS sequence"/>
</dbReference>
<evidence type="ECO:0000256" key="2">
    <source>
        <dbReference type="ARBA" id="ARBA00023002"/>
    </source>
</evidence>
<name>A0A1H9U4N6_9CORY</name>
<evidence type="ECO:0000313" key="3">
    <source>
        <dbReference type="EMBL" id="SES04282.1"/>
    </source>
</evidence>
<dbReference type="CDD" id="cd05233">
    <property type="entry name" value="SDR_c"/>
    <property type="match status" value="1"/>
</dbReference>
<dbReference type="RefSeq" id="WP_092258898.1">
    <property type="nucleotide sequence ID" value="NZ_CP047199.1"/>
</dbReference>
<dbReference type="EMBL" id="FOGQ01000007">
    <property type="protein sequence ID" value="SES04282.1"/>
    <property type="molecule type" value="Genomic_DNA"/>
</dbReference>
<dbReference type="AlphaFoldDB" id="A0A1H9U4N6"/>
<dbReference type="PRINTS" id="PR00081">
    <property type="entry name" value="GDHRDH"/>
</dbReference>
<dbReference type="STRING" id="1121357.SAMN05661109_01652"/>
<dbReference type="Gene3D" id="3.40.50.720">
    <property type="entry name" value="NAD(P)-binding Rossmann-like Domain"/>
    <property type="match status" value="1"/>
</dbReference>
<dbReference type="GO" id="GO:0016491">
    <property type="term" value="F:oxidoreductase activity"/>
    <property type="evidence" value="ECO:0007669"/>
    <property type="project" value="UniProtKB-KW"/>
</dbReference>
<protein>
    <submittedName>
        <fullName evidence="3">Decaprenylphospho-beta-D-erythro-pentofuranosid-2-ulose 2-reductase</fullName>
    </submittedName>
</protein>
<accession>A0A1H9U4N6</accession>
<dbReference type="InterPro" id="IPR036291">
    <property type="entry name" value="NAD(P)-bd_dom_sf"/>
</dbReference>
<proteinExistence type="inferred from homology"/>
<dbReference type="PROSITE" id="PS00061">
    <property type="entry name" value="ADH_SHORT"/>
    <property type="match status" value="1"/>
</dbReference>